<name>A0A6A7KDD3_9FIRM</name>
<keyword evidence="1" id="KW-1133">Transmembrane helix</keyword>
<feature type="transmembrane region" description="Helical" evidence="1">
    <location>
        <begin position="49"/>
        <end position="70"/>
    </location>
</feature>
<protein>
    <submittedName>
        <fullName evidence="2">ECF transporter S component</fullName>
    </submittedName>
</protein>
<gene>
    <name evidence="2" type="ORF">GC105_15480</name>
</gene>
<proteinExistence type="predicted"/>
<evidence type="ECO:0000313" key="2">
    <source>
        <dbReference type="EMBL" id="MPW27177.1"/>
    </source>
</evidence>
<dbReference type="Proteomes" id="UP000440004">
    <property type="component" value="Unassembled WGS sequence"/>
</dbReference>
<accession>A0A6A7KDD3</accession>
<dbReference type="InterPro" id="IPR024529">
    <property type="entry name" value="ECF_trnsprt_substrate-spec"/>
</dbReference>
<feature type="transmembrane region" description="Helical" evidence="1">
    <location>
        <begin position="117"/>
        <end position="142"/>
    </location>
</feature>
<keyword evidence="3" id="KW-1185">Reference proteome</keyword>
<reference evidence="2 3" key="1">
    <citation type="submission" date="2019-10" db="EMBL/GenBank/DDBJ databases">
        <title>Alkalibaculum tamaniensis sp.nov., a new alkaliphilic acetogen, isolated on methoxylated aromatics from a mud volcano.</title>
        <authorList>
            <person name="Khomyakova M.A."/>
            <person name="Merkel A.Y."/>
            <person name="Bonch-Osmolovskaya E.A."/>
            <person name="Slobodkin A.I."/>
        </authorList>
    </citation>
    <scope>NUCLEOTIDE SEQUENCE [LARGE SCALE GENOMIC DNA]</scope>
    <source>
        <strain evidence="2 3">M08DMB</strain>
    </source>
</reference>
<feature type="transmembrane region" description="Helical" evidence="1">
    <location>
        <begin position="82"/>
        <end position="105"/>
    </location>
</feature>
<dbReference type="Gene3D" id="1.10.1760.20">
    <property type="match status" value="1"/>
</dbReference>
<evidence type="ECO:0000313" key="3">
    <source>
        <dbReference type="Proteomes" id="UP000440004"/>
    </source>
</evidence>
<dbReference type="EMBL" id="WHNX01000045">
    <property type="protein sequence ID" value="MPW27177.1"/>
    <property type="molecule type" value="Genomic_DNA"/>
</dbReference>
<organism evidence="2 3">
    <name type="scientific">Alkalibaculum sporogenes</name>
    <dbReference type="NCBI Taxonomy" id="2655001"/>
    <lineage>
        <taxon>Bacteria</taxon>
        <taxon>Bacillati</taxon>
        <taxon>Bacillota</taxon>
        <taxon>Clostridia</taxon>
        <taxon>Eubacteriales</taxon>
        <taxon>Eubacteriaceae</taxon>
        <taxon>Alkalibaculum</taxon>
    </lineage>
</organism>
<dbReference type="Pfam" id="PF12822">
    <property type="entry name" value="ECF_trnsprt"/>
    <property type="match status" value="1"/>
</dbReference>
<keyword evidence="1" id="KW-0812">Transmembrane</keyword>
<dbReference type="RefSeq" id="WP_152806641.1">
    <property type="nucleotide sequence ID" value="NZ_WHNX01000045.1"/>
</dbReference>
<keyword evidence="1" id="KW-0472">Membrane</keyword>
<feature type="transmembrane region" description="Helical" evidence="1">
    <location>
        <begin position="12"/>
        <end position="43"/>
    </location>
</feature>
<dbReference type="AlphaFoldDB" id="A0A6A7KDD3"/>
<feature type="transmembrane region" description="Helical" evidence="1">
    <location>
        <begin position="154"/>
        <end position="182"/>
    </location>
</feature>
<sequence>MNKNINKTTRLTFMGVMLALTVIFVFATVLPSFAVSIALVLFLPTLLTGIIYGPTSGAIMGACAGAATLLRALFFPLSPFDYFFINPLVSVLPRIFIGVVAYYVFALLRDKLKANHIISVAIGASMGTLTNTVLVVGMLYLVNGEIMVEAMGMGFIVGLGTLFLANGIIEIVATAIVVPIVYETYTRYLKTK</sequence>
<comment type="caution">
    <text evidence="2">The sequence shown here is derived from an EMBL/GenBank/DDBJ whole genome shotgun (WGS) entry which is preliminary data.</text>
</comment>
<dbReference type="GO" id="GO:0022857">
    <property type="term" value="F:transmembrane transporter activity"/>
    <property type="evidence" value="ECO:0007669"/>
    <property type="project" value="InterPro"/>
</dbReference>
<evidence type="ECO:0000256" key="1">
    <source>
        <dbReference type="SAM" id="Phobius"/>
    </source>
</evidence>